<organism evidence="1 2">
    <name type="scientific">Hymenobacter busanensis</name>
    <dbReference type="NCBI Taxonomy" id="2607656"/>
    <lineage>
        <taxon>Bacteria</taxon>
        <taxon>Pseudomonadati</taxon>
        <taxon>Bacteroidota</taxon>
        <taxon>Cytophagia</taxon>
        <taxon>Cytophagales</taxon>
        <taxon>Hymenobacteraceae</taxon>
        <taxon>Hymenobacter</taxon>
    </lineage>
</organism>
<accession>A0A7L4ZZU1</accession>
<dbReference type="Pfam" id="PF13557">
    <property type="entry name" value="Phenol_MetA_deg"/>
    <property type="match status" value="1"/>
</dbReference>
<gene>
    <name evidence="1" type="ORF">F0P96_15455</name>
</gene>
<proteinExistence type="predicted"/>
<dbReference type="EMBL" id="VTWU01000005">
    <property type="protein sequence ID" value="KAA9331627.1"/>
    <property type="molecule type" value="Genomic_DNA"/>
</dbReference>
<reference evidence="1 2" key="1">
    <citation type="submission" date="2019-09" db="EMBL/GenBank/DDBJ databases">
        <title>Genome sequence of Hymenobacter sp. M3.</title>
        <authorList>
            <person name="Srinivasan S."/>
        </authorList>
    </citation>
    <scope>NUCLEOTIDE SEQUENCE [LARGE SCALE GENOMIC DNA]</scope>
    <source>
        <strain evidence="1 2">M3</strain>
    </source>
</reference>
<dbReference type="AlphaFoldDB" id="A0A7L4ZZU1"/>
<name>A0A7L4ZZU1_9BACT</name>
<evidence type="ECO:0000313" key="1">
    <source>
        <dbReference type="EMBL" id="KAA9331627.1"/>
    </source>
</evidence>
<protein>
    <submittedName>
        <fullName evidence="1">Transporter</fullName>
    </submittedName>
</protein>
<sequence length="291" mass="31940">MPVSLPCLLACAACLLAAPAVAQVAESSPEELPDSLRRLKKGYSLLRPVPQRLMRPLSTDRPDATESAYSVDAGHFQLETDLVRFGQQRFGTARSEEVALNHINLKMGLTRTSDVQVIVESYTLQTERSETRTQRSGFGDLTVRFKQNLWGNDGGTTALALLPFVKLPTANKVGNGAVEGGLVTPFAWQLPGDWSFGSQLQLNVSRDAEAQEHFLEFAPTITVGHDLYQTLGGFVELATNRDLRRGGLWTATFNGGPTLRIGDNLQLDAGWNLALTRDTETSYFLGLSFRR</sequence>
<comment type="caution">
    <text evidence="1">The sequence shown here is derived from an EMBL/GenBank/DDBJ whole genome shotgun (WGS) entry which is preliminary data.</text>
</comment>
<evidence type="ECO:0000313" key="2">
    <source>
        <dbReference type="Proteomes" id="UP000326380"/>
    </source>
</evidence>
<dbReference type="RefSeq" id="WP_151079807.1">
    <property type="nucleotide sequence ID" value="NZ_CP047647.1"/>
</dbReference>
<dbReference type="InterPro" id="IPR025737">
    <property type="entry name" value="FApF"/>
</dbReference>
<keyword evidence="2" id="KW-1185">Reference proteome</keyword>
<dbReference type="Proteomes" id="UP000326380">
    <property type="component" value="Unassembled WGS sequence"/>
</dbReference>